<dbReference type="Proteomes" id="UP000595691">
    <property type="component" value="Chromosome"/>
</dbReference>
<evidence type="ECO:0000256" key="1">
    <source>
        <dbReference type="ARBA" id="ARBA00010638"/>
    </source>
</evidence>
<dbReference type="PIRSF" id="PIRSF006806">
    <property type="entry name" value="FTHF_cligase"/>
    <property type="match status" value="1"/>
</dbReference>
<reference evidence="5 6" key="1">
    <citation type="submission" date="2020-11" db="EMBL/GenBank/DDBJ databases">
        <title>Taxonomic evaluation of the Bacillus sporothermodurans group of bacteria based on whole genome sequences.</title>
        <authorList>
            <person name="Fiedler G."/>
            <person name="Herbstmann A.-D."/>
            <person name="Doll E."/>
            <person name="Wenning M."/>
            <person name="Brinks E."/>
            <person name="Kabisch J."/>
            <person name="Breitenwieser F."/>
            <person name="Lappann M."/>
            <person name="Boehnlein C."/>
            <person name="Franz C."/>
        </authorList>
    </citation>
    <scope>NUCLEOTIDE SEQUENCE [LARGE SCALE GENOMIC DNA]</scope>
    <source>
        <strain evidence="5 6">JCM 19841</strain>
    </source>
</reference>
<dbReference type="EC" id="6.3.3.2" evidence="4"/>
<dbReference type="RefSeq" id="WP_202780141.1">
    <property type="nucleotide sequence ID" value="NZ_CP065425.1"/>
</dbReference>
<evidence type="ECO:0000313" key="5">
    <source>
        <dbReference type="EMBL" id="QQZ10859.1"/>
    </source>
</evidence>
<comment type="cofactor">
    <cofactor evidence="4">
        <name>Mg(2+)</name>
        <dbReference type="ChEBI" id="CHEBI:18420"/>
    </cofactor>
</comment>
<dbReference type="PANTHER" id="PTHR23407">
    <property type="entry name" value="ATPASE INHIBITOR/5-FORMYLTETRAHYDROFOLATE CYCLO-LIGASE"/>
    <property type="match status" value="1"/>
</dbReference>
<dbReference type="PANTHER" id="PTHR23407:SF1">
    <property type="entry name" value="5-FORMYLTETRAHYDROFOLATE CYCLO-LIGASE"/>
    <property type="match status" value="1"/>
</dbReference>
<dbReference type="InterPro" id="IPR024185">
    <property type="entry name" value="FTHF_cligase-like_sf"/>
</dbReference>
<sequence>MEKKELREHLKKELSLIDRCTYEQNSYLIAKQLFGLQQFNAASTVAITLSRFPEVDTWQIIRKGWEVGKRMVVPKCLPKTKEMVFREITSFKQLESVYFGLFEPIDCQTIEVKKDELDLIIVPGITFTRNGYRIGFGGGYYDRFLSDYQGKTISLAFSAQIKLDIPIEKHDIPVQRIITENETIHCTE</sequence>
<dbReference type="GO" id="GO:0030272">
    <property type="term" value="F:5-formyltetrahydrofolate cyclo-ligase activity"/>
    <property type="evidence" value="ECO:0007669"/>
    <property type="project" value="UniProtKB-EC"/>
</dbReference>
<dbReference type="Gene3D" id="3.40.50.10420">
    <property type="entry name" value="NagB/RpiA/CoA transferase-like"/>
    <property type="match status" value="1"/>
</dbReference>
<dbReference type="NCBIfam" id="TIGR02727">
    <property type="entry name" value="MTHFS_bact"/>
    <property type="match status" value="1"/>
</dbReference>
<keyword evidence="2 4" id="KW-0547">Nucleotide-binding</keyword>
<evidence type="ECO:0000256" key="4">
    <source>
        <dbReference type="RuleBase" id="RU361279"/>
    </source>
</evidence>
<evidence type="ECO:0000256" key="3">
    <source>
        <dbReference type="ARBA" id="ARBA00022840"/>
    </source>
</evidence>
<accession>A0ABX7E6K4</accession>
<proteinExistence type="inferred from homology"/>
<comment type="catalytic activity">
    <reaction evidence="4">
        <text>(6S)-5-formyl-5,6,7,8-tetrahydrofolate + ATP = (6R)-5,10-methenyltetrahydrofolate + ADP + phosphate</text>
        <dbReference type="Rhea" id="RHEA:10488"/>
        <dbReference type="ChEBI" id="CHEBI:30616"/>
        <dbReference type="ChEBI" id="CHEBI:43474"/>
        <dbReference type="ChEBI" id="CHEBI:57455"/>
        <dbReference type="ChEBI" id="CHEBI:57457"/>
        <dbReference type="ChEBI" id="CHEBI:456216"/>
        <dbReference type="EC" id="6.3.3.2"/>
    </reaction>
</comment>
<dbReference type="InterPro" id="IPR002698">
    <property type="entry name" value="FTHF_cligase"/>
</dbReference>
<keyword evidence="5" id="KW-0436">Ligase</keyword>
<organism evidence="5 6">
    <name type="scientific">Heyndrickxia vini</name>
    <dbReference type="NCBI Taxonomy" id="1476025"/>
    <lineage>
        <taxon>Bacteria</taxon>
        <taxon>Bacillati</taxon>
        <taxon>Bacillota</taxon>
        <taxon>Bacilli</taxon>
        <taxon>Bacillales</taxon>
        <taxon>Bacillaceae</taxon>
        <taxon>Heyndrickxia</taxon>
    </lineage>
</organism>
<dbReference type="Pfam" id="PF01812">
    <property type="entry name" value="5-FTHF_cyc-lig"/>
    <property type="match status" value="1"/>
</dbReference>
<dbReference type="InterPro" id="IPR037171">
    <property type="entry name" value="NagB/RpiA_transferase-like"/>
</dbReference>
<keyword evidence="4" id="KW-0460">Magnesium</keyword>
<keyword evidence="3 4" id="KW-0067">ATP-binding</keyword>
<gene>
    <name evidence="5" type="ORF">I5776_08185</name>
</gene>
<dbReference type="EMBL" id="CP065425">
    <property type="protein sequence ID" value="QQZ10859.1"/>
    <property type="molecule type" value="Genomic_DNA"/>
</dbReference>
<comment type="similarity">
    <text evidence="1 4">Belongs to the 5-formyltetrahydrofolate cyclo-ligase family.</text>
</comment>
<keyword evidence="4" id="KW-0479">Metal-binding</keyword>
<keyword evidence="6" id="KW-1185">Reference proteome</keyword>
<evidence type="ECO:0000256" key="2">
    <source>
        <dbReference type="ARBA" id="ARBA00022741"/>
    </source>
</evidence>
<protein>
    <recommendedName>
        <fullName evidence="4">5-formyltetrahydrofolate cyclo-ligase</fullName>
        <ecNumber evidence="4">6.3.3.2</ecNumber>
    </recommendedName>
</protein>
<dbReference type="SUPFAM" id="SSF100950">
    <property type="entry name" value="NagB/RpiA/CoA transferase-like"/>
    <property type="match status" value="1"/>
</dbReference>
<name>A0ABX7E6K4_9BACI</name>
<evidence type="ECO:0000313" key="6">
    <source>
        <dbReference type="Proteomes" id="UP000595691"/>
    </source>
</evidence>